<name>A0ABU8HDI4_9BACI</name>
<evidence type="ECO:0000313" key="7">
    <source>
        <dbReference type="EMBL" id="MEI5907258.1"/>
    </source>
</evidence>
<feature type="domain" description="Dynamin N-terminal" evidence="6">
    <location>
        <begin position="627"/>
        <end position="851"/>
    </location>
</feature>
<dbReference type="InterPro" id="IPR045063">
    <property type="entry name" value="Dynamin_N"/>
</dbReference>
<keyword evidence="5" id="KW-0472">Membrane</keyword>
<sequence>MIKSSEQQNLLNKTVQLYQLFDQHGDKKRTEKTKLLSKKIYKGEWVIAFCGHFSAGKSTMINELTGEKLLPSSPIPTSANLVKIHKSKEEFTKIHYHDQVPILVQGDYDSRKIMPLCKSGDKVELIEIGHQDSQLPLGVTVLDTPGVDSTDEAHMLATESALHLADVIFYVVDYNHVQSHVNFRYTKELIEKGASVHLIVNQVDKHNEEELSFEDFQQSVRQSFAAWGVELTAVFYTSLKKHDHPFNEFPTLQQFIQKKMAGRVETADQTIEKSIRHLIVEHEQWLEEQYDERVQPFVEKLTHKDWEKKENIVQQYIDWQKHQSGESIKVFEEQFNAERKKIIKNAYLMPFENRKLAEDYLASIQKDFKVGFLFSKGKTEEERARRLKAFHSAVQETVVSQLDWHLRTFCHQQLKNARILDESIMVQCDKLEVIVTVDMLKQAEKRGAQLSGEYVLTYCEELAGIISKEAEKETNNIKASMVERMQEEFNLTPSEEVVLKAQAFNEIDREKKHLYEKQEALKNANNPDESILTDYVDTAVSLWVKEEEGIRQDLSSEGWEKEIEADIELLTPSHTIEREKQKDINVDKIVDRLSIMGDEFIQIPGFHSFAKSIKEKANRLKNRNYTIALFGAFSAGKSSFANALLGEKALPVSPNPTTATINRIRPIGKHDSNKAVIYFKSEHALLEELNQSLSMFSMKVNTFEEAQAKIPLISMEKRSGVENTHISFLQAFNRGIKNYQNKLGKSVEVNLKTYEGYAANEEQSCFVDVIDVYIDNQFTNQGITLVDTPGADSINARHTDVAFQYIKDADMILFVTYYNHAFSKADREFLIQLGRVKDTFEMDKMFFIVNAIDLASSEEEEQEVMQYVGNQLNHYGIRSPQLFGISSLRSLDEKLEGKELNEQMGHFQQSFDDYLTNGLTKVTIDSANSLWKKGLSRLSLFIDGSKKTANEREIFKDKNRLEKQEVLQLLKKQSVETLYPSVEQEVEELLLYVHQRVFFRFSDFFKETFHPSLFVQYDGKTALQVALNELIEATAFDLAQELRATSVRIEKVMIKSLQEKIGTLHLNIKKVNDDLVFSDFEWEKVEIPLFTNAKELFMQQSFSFSLKLFKGTKRFFEQNEKVLLKESLQSIVSPVAKEYLHSMNQVLTDWSKAYLTKEFTRYLDETKMDLSDQFKAWDHSLHSETELPKWELLLKKLEGLDDEE</sequence>
<evidence type="ECO:0000259" key="6">
    <source>
        <dbReference type="Pfam" id="PF00350"/>
    </source>
</evidence>
<dbReference type="Pfam" id="PF00350">
    <property type="entry name" value="Dynamin_N"/>
    <property type="match status" value="2"/>
</dbReference>
<proteinExistence type="predicted"/>
<protein>
    <submittedName>
        <fullName evidence="7">Dynamin family protein</fullName>
    </submittedName>
</protein>
<keyword evidence="4" id="KW-0342">GTP-binding</keyword>
<gene>
    <name evidence="7" type="ORF">WAK64_09330</name>
</gene>
<dbReference type="InterPro" id="IPR027094">
    <property type="entry name" value="Mitofusin_fam"/>
</dbReference>
<reference evidence="7 8" key="1">
    <citation type="journal article" date="2018" name="J. Microbiol.">
        <title>Bacillus spongiae sp. nov., isolated from sponge of Jeju Island.</title>
        <authorList>
            <person name="Lee G.E."/>
            <person name="Im W.T."/>
            <person name="Park J.S."/>
        </authorList>
    </citation>
    <scope>NUCLEOTIDE SEQUENCE [LARGE SCALE GENOMIC DNA]</scope>
    <source>
        <strain evidence="7 8">135PIL107-10</strain>
    </source>
</reference>
<organism evidence="7 8">
    <name type="scientific">Bacillus spongiae</name>
    <dbReference type="NCBI Taxonomy" id="2683610"/>
    <lineage>
        <taxon>Bacteria</taxon>
        <taxon>Bacillati</taxon>
        <taxon>Bacillota</taxon>
        <taxon>Bacilli</taxon>
        <taxon>Bacillales</taxon>
        <taxon>Bacillaceae</taxon>
        <taxon>Bacillus</taxon>
    </lineage>
</organism>
<keyword evidence="2" id="KW-0547">Nucleotide-binding</keyword>
<dbReference type="PANTHER" id="PTHR10465">
    <property type="entry name" value="TRANSMEMBRANE GTPASE FZO1"/>
    <property type="match status" value="1"/>
</dbReference>
<dbReference type="CDD" id="cd09912">
    <property type="entry name" value="DLP_2"/>
    <property type="match status" value="2"/>
</dbReference>
<keyword evidence="3" id="KW-0378">Hydrolase</keyword>
<keyword evidence="8" id="KW-1185">Reference proteome</keyword>
<evidence type="ECO:0000313" key="8">
    <source>
        <dbReference type="Proteomes" id="UP001312865"/>
    </source>
</evidence>
<evidence type="ECO:0000256" key="2">
    <source>
        <dbReference type="ARBA" id="ARBA00022741"/>
    </source>
</evidence>
<dbReference type="RefSeq" id="WP_336586694.1">
    <property type="nucleotide sequence ID" value="NZ_JBBAXC010000006.1"/>
</dbReference>
<comment type="subcellular location">
    <subcellularLocation>
        <location evidence="1">Membrane</location>
    </subcellularLocation>
</comment>
<evidence type="ECO:0000256" key="5">
    <source>
        <dbReference type="ARBA" id="ARBA00023136"/>
    </source>
</evidence>
<dbReference type="SUPFAM" id="SSF52540">
    <property type="entry name" value="P-loop containing nucleoside triphosphate hydrolases"/>
    <property type="match status" value="2"/>
</dbReference>
<evidence type="ECO:0000256" key="1">
    <source>
        <dbReference type="ARBA" id="ARBA00004370"/>
    </source>
</evidence>
<feature type="domain" description="Dynamin N-terminal" evidence="6">
    <location>
        <begin position="47"/>
        <end position="202"/>
    </location>
</feature>
<dbReference type="EMBL" id="JBBAXC010000006">
    <property type="protein sequence ID" value="MEI5907258.1"/>
    <property type="molecule type" value="Genomic_DNA"/>
</dbReference>
<accession>A0ABU8HDI4</accession>
<evidence type="ECO:0000256" key="4">
    <source>
        <dbReference type="ARBA" id="ARBA00023134"/>
    </source>
</evidence>
<dbReference type="Gene3D" id="3.40.50.300">
    <property type="entry name" value="P-loop containing nucleotide triphosphate hydrolases"/>
    <property type="match status" value="2"/>
</dbReference>
<comment type="caution">
    <text evidence="7">The sequence shown here is derived from an EMBL/GenBank/DDBJ whole genome shotgun (WGS) entry which is preliminary data.</text>
</comment>
<dbReference type="Proteomes" id="UP001312865">
    <property type="component" value="Unassembled WGS sequence"/>
</dbReference>
<dbReference type="InterPro" id="IPR027417">
    <property type="entry name" value="P-loop_NTPase"/>
</dbReference>
<evidence type="ECO:0000256" key="3">
    <source>
        <dbReference type="ARBA" id="ARBA00022801"/>
    </source>
</evidence>
<dbReference type="PANTHER" id="PTHR10465:SF0">
    <property type="entry name" value="SARCALUMENIN"/>
    <property type="match status" value="1"/>
</dbReference>